<dbReference type="Pfam" id="PF10983">
    <property type="entry name" value="DUF2793"/>
    <property type="match status" value="1"/>
</dbReference>
<feature type="compositionally biased region" description="Polar residues" evidence="1">
    <location>
        <begin position="226"/>
        <end position="236"/>
    </location>
</feature>
<organism evidence="2 3">
    <name type="scientific">Rhizobium oryzicola</name>
    <dbReference type="NCBI Taxonomy" id="1232668"/>
    <lineage>
        <taxon>Bacteria</taxon>
        <taxon>Pseudomonadati</taxon>
        <taxon>Pseudomonadota</taxon>
        <taxon>Alphaproteobacteria</taxon>
        <taxon>Hyphomicrobiales</taxon>
        <taxon>Rhizobiaceae</taxon>
        <taxon>Rhizobium/Agrobacterium group</taxon>
        <taxon>Rhizobium</taxon>
    </lineage>
</organism>
<dbReference type="RefSeq" id="WP_302076283.1">
    <property type="nucleotide sequence ID" value="NZ_JAUKWQ010000002.1"/>
</dbReference>
<gene>
    <name evidence="2" type="ORF">Q2T52_08530</name>
</gene>
<dbReference type="Proteomes" id="UP001169006">
    <property type="component" value="Unassembled WGS sequence"/>
</dbReference>
<evidence type="ECO:0000256" key="1">
    <source>
        <dbReference type="SAM" id="MobiDB-lite"/>
    </source>
</evidence>
<reference evidence="2" key="1">
    <citation type="journal article" date="2015" name="Int. J. Syst. Evol. Microbiol.">
        <title>Rhizobium oryzicola sp. nov., potential plant-growth-promoting endophytic bacteria isolated from rice roots.</title>
        <authorList>
            <person name="Zhang X.X."/>
            <person name="Gao J.S."/>
            <person name="Cao Y.H."/>
            <person name="Sheirdil R.A."/>
            <person name="Wang X.C."/>
            <person name="Zhang L."/>
        </authorList>
    </citation>
    <scope>NUCLEOTIDE SEQUENCE</scope>
    <source>
        <strain evidence="2">05753</strain>
    </source>
</reference>
<feature type="region of interest" description="Disordered" evidence="1">
    <location>
        <begin position="201"/>
        <end position="236"/>
    </location>
</feature>
<evidence type="ECO:0000313" key="3">
    <source>
        <dbReference type="Proteomes" id="UP001169006"/>
    </source>
</evidence>
<protein>
    <submittedName>
        <fullName evidence="2">DUF2793 domain-containing protein</fullName>
    </submittedName>
</protein>
<proteinExistence type="predicted"/>
<comment type="caution">
    <text evidence="2">The sequence shown here is derived from an EMBL/GenBank/DDBJ whole genome shotgun (WGS) entry which is preliminary data.</text>
</comment>
<evidence type="ECO:0000313" key="2">
    <source>
        <dbReference type="EMBL" id="MDO1582140.1"/>
    </source>
</evidence>
<reference evidence="2" key="2">
    <citation type="submission" date="2023-07" db="EMBL/GenBank/DDBJ databases">
        <authorList>
            <person name="Sun H."/>
        </authorList>
    </citation>
    <scope>NUCLEOTIDE SEQUENCE</scope>
    <source>
        <strain evidence="2">05753</strain>
    </source>
</reference>
<sequence>MSDMTPNLSMPYILPSQAQKHVTHNEALQTLDILVQMVIESEQAAPPATPIEGARYAVASGATGAWAGRDGRIAIFLDGGWTYLQPKQGFTAWFKTPGELRYYNPSAGWTVLPVTLPATGRFDRIGINASADDTNRLSLSAPATLLNHAGNGHQLKLNKATTRETASLLYQTNWSGRAEMGLAGNDDFSIKVSPDGGTWKTGLSIDGNGRVSQPNRPLARAHRASGTASAANGSQSGFTTLSIEQGGVMLGSALPGGGNTLVVPASGLYFLTLMVSAVSSSGHTTGLVRNGSVTLVSLSAPASVPLSLASSSLQYLSAGDSLSLSHFGTAVLDHGPGRTEVNLMML</sequence>
<dbReference type="InterPro" id="IPR021251">
    <property type="entry name" value="DUF2793"/>
</dbReference>
<keyword evidence="3" id="KW-1185">Reference proteome</keyword>
<name>A0ABT8SV17_9HYPH</name>
<dbReference type="EMBL" id="JAUKWQ010000002">
    <property type="protein sequence ID" value="MDO1582140.1"/>
    <property type="molecule type" value="Genomic_DNA"/>
</dbReference>
<accession>A0ABT8SV17</accession>